<dbReference type="EMBL" id="FR687360">
    <property type="protein sequence ID" value="CBW76707.1"/>
    <property type="molecule type" value="Genomic_DNA"/>
</dbReference>
<evidence type="ECO:0000313" key="1">
    <source>
        <dbReference type="EMBL" id="CBW76707.1"/>
    </source>
</evidence>
<gene>
    <name evidence="1" type="ordered locus">RBRH_00624</name>
</gene>
<geneLocation type="plasmid" evidence="1 2">
    <name>pBRH01</name>
</geneLocation>
<evidence type="ECO:0000313" key="2">
    <source>
        <dbReference type="Proteomes" id="UP000007437"/>
    </source>
</evidence>
<dbReference type="eggNOG" id="COG3547">
    <property type="taxonomic scope" value="Bacteria"/>
</dbReference>
<dbReference type="KEGG" id="brh:RBRH_00624"/>
<proteinExistence type="predicted"/>
<keyword evidence="1" id="KW-0614">Plasmid</keyword>
<dbReference type="AlphaFoldDB" id="E5AUD2"/>
<sequence>MLRDQQSNVITVQDGKRIVLAQFTVPLEVRQSRRNQPMPQSA</sequence>
<accession>E5AUD2</accession>
<name>E5AUD2_MYCRK</name>
<protein>
    <submittedName>
        <fullName evidence="1">Transposase</fullName>
    </submittedName>
</protein>
<dbReference type="Proteomes" id="UP000007437">
    <property type="component" value="Plasmid pBRH01"/>
</dbReference>
<dbReference type="HOGENOM" id="CLU_3248530_0_0_4"/>
<reference evidence="1 2" key="1">
    <citation type="journal article" date="2011" name="J. Bacteriol.">
        <title>Complete genome sequence of Burkholderia rhizoxinica, an endosymbiont of Rhizopus microsporus.</title>
        <authorList>
            <person name="Lackner G."/>
            <person name="Moebius N."/>
            <person name="Partida-Martinez L."/>
            <person name="Hertweck C."/>
        </authorList>
    </citation>
    <scope>NUCLEOTIDE SEQUENCE [LARGE SCALE GENOMIC DNA]</scope>
    <source>
        <strain evidence="2">DSM 19002 / CIP 109453 / HKI 454</strain>
        <plasmid evidence="1 2">pBRH01</plasmid>
    </source>
</reference>
<organism evidence="1 2">
    <name type="scientific">Mycetohabitans rhizoxinica (strain DSM 19002 / CIP 109453 / HKI 454)</name>
    <name type="common">Paraburkholderia rhizoxinica</name>
    <dbReference type="NCBI Taxonomy" id="882378"/>
    <lineage>
        <taxon>Bacteria</taxon>
        <taxon>Pseudomonadati</taxon>
        <taxon>Pseudomonadota</taxon>
        <taxon>Betaproteobacteria</taxon>
        <taxon>Burkholderiales</taxon>
        <taxon>Burkholderiaceae</taxon>
        <taxon>Mycetohabitans</taxon>
    </lineage>
</organism>